<keyword evidence="7" id="KW-1185">Reference proteome</keyword>
<accession>A0ABT5IUL8</accession>
<dbReference type="RefSeq" id="WP_272750360.1">
    <property type="nucleotide sequence ID" value="NZ_JAQQLF010000001.1"/>
</dbReference>
<gene>
    <name evidence="6" type="ORF">PQU95_01415</name>
</gene>
<keyword evidence="2" id="KW-0479">Metal-binding</keyword>
<organism evidence="6 7">
    <name type="scientific">Vogesella aquatica</name>
    <dbReference type="NCBI Taxonomy" id="2984206"/>
    <lineage>
        <taxon>Bacteria</taxon>
        <taxon>Pseudomonadati</taxon>
        <taxon>Pseudomonadota</taxon>
        <taxon>Betaproteobacteria</taxon>
        <taxon>Neisseriales</taxon>
        <taxon>Chromobacteriaceae</taxon>
        <taxon>Vogesella</taxon>
    </lineage>
</organism>
<evidence type="ECO:0000313" key="7">
    <source>
        <dbReference type="Proteomes" id="UP001219956"/>
    </source>
</evidence>
<feature type="domain" description="CENP-V/GFA" evidence="5">
    <location>
        <begin position="5"/>
        <end position="113"/>
    </location>
</feature>
<evidence type="ECO:0000256" key="3">
    <source>
        <dbReference type="ARBA" id="ARBA00022833"/>
    </source>
</evidence>
<dbReference type="EMBL" id="JAQQLF010000001">
    <property type="protein sequence ID" value="MDC7715881.1"/>
    <property type="molecule type" value="Genomic_DNA"/>
</dbReference>
<dbReference type="InterPro" id="IPR011057">
    <property type="entry name" value="Mss4-like_sf"/>
</dbReference>
<evidence type="ECO:0000313" key="6">
    <source>
        <dbReference type="EMBL" id="MDC7715881.1"/>
    </source>
</evidence>
<dbReference type="Gene3D" id="3.90.1590.10">
    <property type="entry name" value="glutathione-dependent formaldehyde- activating enzyme (gfa)"/>
    <property type="match status" value="1"/>
</dbReference>
<comment type="similarity">
    <text evidence="1">Belongs to the Gfa family.</text>
</comment>
<dbReference type="Pfam" id="PF04828">
    <property type="entry name" value="GFA"/>
    <property type="match status" value="1"/>
</dbReference>
<protein>
    <submittedName>
        <fullName evidence="6">GFA family protein</fullName>
    </submittedName>
</protein>
<comment type="caution">
    <text evidence="6">The sequence shown here is derived from an EMBL/GenBank/DDBJ whole genome shotgun (WGS) entry which is preliminary data.</text>
</comment>
<dbReference type="Proteomes" id="UP001219956">
    <property type="component" value="Unassembled WGS sequence"/>
</dbReference>
<dbReference type="PANTHER" id="PTHR33337">
    <property type="entry name" value="GFA DOMAIN-CONTAINING PROTEIN"/>
    <property type="match status" value="1"/>
</dbReference>
<evidence type="ECO:0000256" key="1">
    <source>
        <dbReference type="ARBA" id="ARBA00005495"/>
    </source>
</evidence>
<name>A0ABT5IUL8_9NEIS</name>
<sequence>MTAPLQGSCLCGGVRYQVQQLDMPIVHCHCHTCRKAHAAPYTSTAGVLRQHFRWLAGEHLLRSFESSPGKRRHFCSVCGSHIVAERPGQAHVILRVATLDDSPDSLPVAHIWTSHHPHWLAHDGVPQFAGWQEAAKP</sequence>
<keyword evidence="4" id="KW-0456">Lyase</keyword>
<evidence type="ECO:0000259" key="5">
    <source>
        <dbReference type="PROSITE" id="PS51891"/>
    </source>
</evidence>
<reference evidence="6 7" key="1">
    <citation type="submission" date="2023-01" db="EMBL/GenBank/DDBJ databases">
        <title>Novel species of the genus Vogesella isolated from rivers.</title>
        <authorList>
            <person name="Lu H."/>
        </authorList>
    </citation>
    <scope>NUCLEOTIDE SEQUENCE [LARGE SCALE GENOMIC DNA]</scope>
    <source>
        <strain evidence="6 7">DC21W</strain>
    </source>
</reference>
<evidence type="ECO:0000256" key="2">
    <source>
        <dbReference type="ARBA" id="ARBA00022723"/>
    </source>
</evidence>
<dbReference type="InterPro" id="IPR006913">
    <property type="entry name" value="CENP-V/GFA"/>
</dbReference>
<dbReference type="SUPFAM" id="SSF51316">
    <property type="entry name" value="Mss4-like"/>
    <property type="match status" value="1"/>
</dbReference>
<keyword evidence="3" id="KW-0862">Zinc</keyword>
<dbReference type="PANTHER" id="PTHR33337:SF40">
    <property type="entry name" value="CENP-V_GFA DOMAIN-CONTAINING PROTEIN-RELATED"/>
    <property type="match status" value="1"/>
</dbReference>
<dbReference type="PROSITE" id="PS51891">
    <property type="entry name" value="CENP_V_GFA"/>
    <property type="match status" value="1"/>
</dbReference>
<evidence type="ECO:0000256" key="4">
    <source>
        <dbReference type="ARBA" id="ARBA00023239"/>
    </source>
</evidence>
<proteinExistence type="inferred from homology"/>